<keyword evidence="4" id="KW-1185">Reference proteome</keyword>
<evidence type="ECO:0000313" key="4">
    <source>
        <dbReference type="Proteomes" id="UP000250140"/>
    </source>
</evidence>
<dbReference type="EMBL" id="KV750771">
    <property type="protein sequence ID" value="OCL03296.1"/>
    <property type="molecule type" value="Genomic_DNA"/>
</dbReference>
<keyword evidence="2" id="KW-0812">Transmembrane</keyword>
<accession>A0A8E2ERI1</accession>
<evidence type="ECO:0000313" key="3">
    <source>
        <dbReference type="EMBL" id="OCL03296.1"/>
    </source>
</evidence>
<dbReference type="OrthoDB" id="10587713at2759"/>
<gene>
    <name evidence="3" type="ORF">AOQ84DRAFT_154059</name>
</gene>
<name>A0A8E2ERI1_9PEZI</name>
<protein>
    <submittedName>
        <fullName evidence="3">Uncharacterized protein</fullName>
    </submittedName>
</protein>
<feature type="compositionally biased region" description="Low complexity" evidence="1">
    <location>
        <begin position="35"/>
        <end position="49"/>
    </location>
</feature>
<sequence length="189" mass="20786">MTTRHEPEAVHANTALIAAQRAVSNQQIARGQALSHRSNASSKRSSPAPISASRGSRLQGNADVPEIALSTPLTSLSVTAASSEPELASIQRKTGTSWAVVARVDSPQRIGLLVVCLVALWIIHSRMMYFFAAFTACIITYAFLQYTQLKTKEKFFLKALPASEWYKREYMQRRPVGAPHSVISNEEVD</sequence>
<feature type="transmembrane region" description="Helical" evidence="2">
    <location>
        <begin position="129"/>
        <end position="147"/>
    </location>
</feature>
<evidence type="ECO:0000256" key="1">
    <source>
        <dbReference type="SAM" id="MobiDB-lite"/>
    </source>
</evidence>
<proteinExistence type="predicted"/>
<organism evidence="3 4">
    <name type="scientific">Glonium stellatum</name>
    <dbReference type="NCBI Taxonomy" id="574774"/>
    <lineage>
        <taxon>Eukaryota</taxon>
        <taxon>Fungi</taxon>
        <taxon>Dikarya</taxon>
        <taxon>Ascomycota</taxon>
        <taxon>Pezizomycotina</taxon>
        <taxon>Dothideomycetes</taxon>
        <taxon>Pleosporomycetidae</taxon>
        <taxon>Gloniales</taxon>
        <taxon>Gloniaceae</taxon>
        <taxon>Glonium</taxon>
    </lineage>
</organism>
<feature type="region of interest" description="Disordered" evidence="1">
    <location>
        <begin position="28"/>
        <end position="59"/>
    </location>
</feature>
<reference evidence="3 4" key="1">
    <citation type="journal article" date="2016" name="Nat. Commun.">
        <title>Ectomycorrhizal ecology is imprinted in the genome of the dominant symbiotic fungus Cenococcum geophilum.</title>
        <authorList>
            <consortium name="DOE Joint Genome Institute"/>
            <person name="Peter M."/>
            <person name="Kohler A."/>
            <person name="Ohm R.A."/>
            <person name="Kuo A."/>
            <person name="Krutzmann J."/>
            <person name="Morin E."/>
            <person name="Arend M."/>
            <person name="Barry K.W."/>
            <person name="Binder M."/>
            <person name="Choi C."/>
            <person name="Clum A."/>
            <person name="Copeland A."/>
            <person name="Grisel N."/>
            <person name="Haridas S."/>
            <person name="Kipfer T."/>
            <person name="LaButti K."/>
            <person name="Lindquist E."/>
            <person name="Lipzen A."/>
            <person name="Maire R."/>
            <person name="Meier B."/>
            <person name="Mihaltcheva S."/>
            <person name="Molinier V."/>
            <person name="Murat C."/>
            <person name="Poggeler S."/>
            <person name="Quandt C.A."/>
            <person name="Sperisen C."/>
            <person name="Tritt A."/>
            <person name="Tisserant E."/>
            <person name="Crous P.W."/>
            <person name="Henrissat B."/>
            <person name="Nehls U."/>
            <person name="Egli S."/>
            <person name="Spatafora J.W."/>
            <person name="Grigoriev I.V."/>
            <person name="Martin F.M."/>
        </authorList>
    </citation>
    <scope>NUCLEOTIDE SEQUENCE [LARGE SCALE GENOMIC DNA]</scope>
    <source>
        <strain evidence="3 4">CBS 207.34</strain>
    </source>
</reference>
<keyword evidence="2" id="KW-1133">Transmembrane helix</keyword>
<evidence type="ECO:0000256" key="2">
    <source>
        <dbReference type="SAM" id="Phobius"/>
    </source>
</evidence>
<dbReference type="AlphaFoldDB" id="A0A8E2ERI1"/>
<keyword evidence="2" id="KW-0472">Membrane</keyword>
<dbReference type="Proteomes" id="UP000250140">
    <property type="component" value="Unassembled WGS sequence"/>
</dbReference>